<dbReference type="Proteomes" id="UP000001880">
    <property type="component" value="Chromosome"/>
</dbReference>
<evidence type="ECO:0000313" key="1">
    <source>
        <dbReference type="EMBL" id="ACY18850.1"/>
    </source>
</evidence>
<accession>D0LP24</accession>
<proteinExistence type="predicted"/>
<dbReference type="AlphaFoldDB" id="D0LP24"/>
<evidence type="ECO:0000313" key="2">
    <source>
        <dbReference type="Proteomes" id="UP000001880"/>
    </source>
</evidence>
<dbReference type="EMBL" id="CP001804">
    <property type="protein sequence ID" value="ACY18850.1"/>
    <property type="molecule type" value="Genomic_DNA"/>
</dbReference>
<gene>
    <name evidence="1" type="ordered locus">Hoch_6381</name>
</gene>
<dbReference type="KEGG" id="hoh:Hoch_6381"/>
<reference evidence="1 2" key="1">
    <citation type="journal article" date="2010" name="Stand. Genomic Sci.">
        <title>Complete genome sequence of Haliangium ochraceum type strain (SMP-2).</title>
        <authorList>
            <consortium name="US DOE Joint Genome Institute (JGI-PGF)"/>
            <person name="Ivanova N."/>
            <person name="Daum C."/>
            <person name="Lang E."/>
            <person name="Abt B."/>
            <person name="Kopitz M."/>
            <person name="Saunders E."/>
            <person name="Lapidus A."/>
            <person name="Lucas S."/>
            <person name="Glavina Del Rio T."/>
            <person name="Nolan M."/>
            <person name="Tice H."/>
            <person name="Copeland A."/>
            <person name="Cheng J.F."/>
            <person name="Chen F."/>
            <person name="Bruce D."/>
            <person name="Goodwin L."/>
            <person name="Pitluck S."/>
            <person name="Mavromatis K."/>
            <person name="Pati A."/>
            <person name="Mikhailova N."/>
            <person name="Chen A."/>
            <person name="Palaniappan K."/>
            <person name="Land M."/>
            <person name="Hauser L."/>
            <person name="Chang Y.J."/>
            <person name="Jeffries C.D."/>
            <person name="Detter J.C."/>
            <person name="Brettin T."/>
            <person name="Rohde M."/>
            <person name="Goker M."/>
            <person name="Bristow J."/>
            <person name="Markowitz V."/>
            <person name="Eisen J.A."/>
            <person name="Hugenholtz P."/>
            <person name="Kyrpides N.C."/>
            <person name="Klenk H.P."/>
        </authorList>
    </citation>
    <scope>NUCLEOTIDE SEQUENCE [LARGE SCALE GENOMIC DNA]</scope>
    <source>
        <strain evidence="2">DSM 14365 / CIP 107738 / JCM 11303 / AJ 13395 / SMP-2</strain>
    </source>
</reference>
<name>D0LP24_HALO1</name>
<protein>
    <submittedName>
        <fullName evidence="1">Uncharacterized protein</fullName>
    </submittedName>
</protein>
<sequence>MIRFVLAEVYGLPLDQRERIFGEARPLIAATTFANLATKTITFAAGQRDLAQRYLPPLRSELDDALADAAVSDREELERLRAALDRILARHGLE</sequence>
<organism evidence="1 2">
    <name type="scientific">Haliangium ochraceum (strain DSM 14365 / JCM 11303 / SMP-2)</name>
    <dbReference type="NCBI Taxonomy" id="502025"/>
    <lineage>
        <taxon>Bacteria</taxon>
        <taxon>Pseudomonadati</taxon>
        <taxon>Myxococcota</taxon>
        <taxon>Polyangia</taxon>
        <taxon>Haliangiales</taxon>
        <taxon>Kofleriaceae</taxon>
        <taxon>Haliangium</taxon>
    </lineage>
</organism>
<keyword evidence="2" id="KW-1185">Reference proteome</keyword>
<dbReference type="HOGENOM" id="CLU_2382131_0_0_7"/>